<proteinExistence type="predicted"/>
<dbReference type="AlphaFoldDB" id="A0A1H0K362"/>
<dbReference type="EMBL" id="FNJI01000002">
    <property type="protein sequence ID" value="SDO50339.1"/>
    <property type="molecule type" value="Genomic_DNA"/>
</dbReference>
<protein>
    <submittedName>
        <fullName evidence="1">Uncharacterized protein</fullName>
    </submittedName>
</protein>
<reference evidence="1 2" key="1">
    <citation type="submission" date="2016-10" db="EMBL/GenBank/DDBJ databases">
        <authorList>
            <person name="de Groot N.N."/>
        </authorList>
    </citation>
    <scope>NUCLEOTIDE SEQUENCE [LARGE SCALE GENOMIC DNA]</scope>
    <source>
        <strain evidence="1 2">DSM 12130</strain>
    </source>
</reference>
<evidence type="ECO:0000313" key="2">
    <source>
        <dbReference type="Proteomes" id="UP000199073"/>
    </source>
</evidence>
<keyword evidence="2" id="KW-1185">Reference proteome</keyword>
<dbReference type="Proteomes" id="UP000199073">
    <property type="component" value="Unassembled WGS sequence"/>
</dbReference>
<gene>
    <name evidence="1" type="ORF">SAMN05660330_00422</name>
</gene>
<accession>A0A1H0K362</accession>
<name>A0A1H0K362_9BACT</name>
<evidence type="ECO:0000313" key="1">
    <source>
        <dbReference type="EMBL" id="SDO50339.1"/>
    </source>
</evidence>
<sequence>MCLHFIVEYFITCEYKLINFIGFRQIKPHTGDRIPSVFRLNNSFGF</sequence>
<organism evidence="1 2">
    <name type="scientific">Desulforhopalus singaporensis</name>
    <dbReference type="NCBI Taxonomy" id="91360"/>
    <lineage>
        <taxon>Bacteria</taxon>
        <taxon>Pseudomonadati</taxon>
        <taxon>Thermodesulfobacteriota</taxon>
        <taxon>Desulfobulbia</taxon>
        <taxon>Desulfobulbales</taxon>
        <taxon>Desulfocapsaceae</taxon>
        <taxon>Desulforhopalus</taxon>
    </lineage>
</organism>
<dbReference type="STRING" id="91360.SAMN05660330_00422"/>